<accession>A0A0J6T545</accession>
<dbReference type="EMBL" id="LABZ01000067">
    <property type="protein sequence ID" value="KMO42540.1"/>
    <property type="molecule type" value="Genomic_DNA"/>
</dbReference>
<sequence>MKKLVALLQEHLPSSAHRARTYLLEQLHALEGEALETRADLRTLQSIRAAQHFIQASDPLMGG</sequence>
<evidence type="ECO:0000313" key="1">
    <source>
        <dbReference type="EMBL" id="KMO42540.1"/>
    </source>
</evidence>
<dbReference type="RefSeq" id="WP_048450817.1">
    <property type="nucleotide sequence ID" value="NZ_LABZ01000067.1"/>
</dbReference>
<protein>
    <submittedName>
        <fullName evidence="1">Uncharacterized protein</fullName>
    </submittedName>
</protein>
<dbReference type="Proteomes" id="UP000036449">
    <property type="component" value="Unassembled WGS sequence"/>
</dbReference>
<comment type="caution">
    <text evidence="1">The sequence shown here is derived from an EMBL/GenBank/DDBJ whole genome shotgun (WGS) entry which is preliminary data.</text>
</comment>
<dbReference type="PATRIC" id="fig|1187852.3.peg.5929"/>
<reference evidence="1 2" key="1">
    <citation type="submission" date="2015-03" db="EMBL/GenBank/DDBJ databases">
        <title>Genome sequencing of Methylobacterium tarhaniae DSM 25844.</title>
        <authorList>
            <person name="Chaudhry V."/>
            <person name="Patil P.B."/>
        </authorList>
    </citation>
    <scope>NUCLEOTIDE SEQUENCE [LARGE SCALE GENOMIC DNA]</scope>
    <source>
        <strain evidence="1 2">DSM 25844</strain>
    </source>
</reference>
<organism evidence="1 2">
    <name type="scientific">Methylobacterium tarhaniae</name>
    <dbReference type="NCBI Taxonomy" id="1187852"/>
    <lineage>
        <taxon>Bacteria</taxon>
        <taxon>Pseudomonadati</taxon>
        <taxon>Pseudomonadota</taxon>
        <taxon>Alphaproteobacteria</taxon>
        <taxon>Hyphomicrobiales</taxon>
        <taxon>Methylobacteriaceae</taxon>
        <taxon>Methylobacterium</taxon>
    </lineage>
</organism>
<keyword evidence="2" id="KW-1185">Reference proteome</keyword>
<evidence type="ECO:0000313" key="2">
    <source>
        <dbReference type="Proteomes" id="UP000036449"/>
    </source>
</evidence>
<proteinExistence type="predicted"/>
<name>A0A0J6T545_9HYPH</name>
<gene>
    <name evidence="1" type="ORF">VQ03_10485</name>
</gene>
<dbReference type="AlphaFoldDB" id="A0A0J6T545"/>